<sequence length="232" mass="27398">MLNIKYCIFLVLISLGTSKISYAFQDVNIRETQEQLNKMISTIDHNRDKNKNIKGSPYINDVFQVVKFKRFGDKSFTGRYDANLGEMQIMRENDTIALNNTENFEVTFILSDKIYKTHSYVDNNGITKRGFLVVLNETHSLAVLKEEVIRFYEEKPSTNGYDKAKPAEYRRTKDIYYYRQGEHVSVLPQKRKDFIKLFPEHSKDLEVFIKKNKINFKQEDDLITLFQYLETL</sequence>
<gene>
    <name evidence="2" type="ORF">DFQ10_1036</name>
</gene>
<keyword evidence="3" id="KW-1185">Reference proteome</keyword>
<keyword evidence="1" id="KW-0732">Signal</keyword>
<evidence type="ECO:0000313" key="3">
    <source>
        <dbReference type="Proteomes" id="UP000256980"/>
    </source>
</evidence>
<comment type="caution">
    <text evidence="2">The sequence shown here is derived from an EMBL/GenBank/DDBJ whole genome shotgun (WGS) entry which is preliminary data.</text>
</comment>
<reference evidence="2 3" key="1">
    <citation type="submission" date="2018-07" db="EMBL/GenBank/DDBJ databases">
        <title>Genomic Encyclopedia of Type Strains, Phase III (KMG-III): the genomes of soil and plant-associated and newly described type strains.</title>
        <authorList>
            <person name="Whitman W."/>
        </authorList>
    </citation>
    <scope>NUCLEOTIDE SEQUENCE [LARGE SCALE GENOMIC DNA]</scope>
    <source>
        <strain evidence="2 3">CECT 7946</strain>
    </source>
</reference>
<feature type="chain" id="PRO_5017705879" evidence="1">
    <location>
        <begin position="24"/>
        <end position="232"/>
    </location>
</feature>
<feature type="signal peptide" evidence="1">
    <location>
        <begin position="1"/>
        <end position="23"/>
    </location>
</feature>
<dbReference type="EMBL" id="QRDV01000003">
    <property type="protein sequence ID" value="RED44325.1"/>
    <property type="molecule type" value="Genomic_DNA"/>
</dbReference>
<proteinExistence type="predicted"/>
<dbReference type="AlphaFoldDB" id="A0A3D9H4A4"/>
<dbReference type="RefSeq" id="WP_115816941.1">
    <property type="nucleotide sequence ID" value="NZ_QRDV01000003.1"/>
</dbReference>
<dbReference type="OrthoDB" id="978006at2"/>
<evidence type="ECO:0000313" key="2">
    <source>
        <dbReference type="EMBL" id="RED44325.1"/>
    </source>
</evidence>
<protein>
    <submittedName>
        <fullName evidence="2">Uncharacterized protein</fullName>
    </submittedName>
</protein>
<accession>A0A3D9H4A4</accession>
<organism evidence="2 3">
    <name type="scientific">Winogradskyella eximia</name>
    <dbReference type="NCBI Taxonomy" id="262006"/>
    <lineage>
        <taxon>Bacteria</taxon>
        <taxon>Pseudomonadati</taxon>
        <taxon>Bacteroidota</taxon>
        <taxon>Flavobacteriia</taxon>
        <taxon>Flavobacteriales</taxon>
        <taxon>Flavobacteriaceae</taxon>
        <taxon>Winogradskyella</taxon>
    </lineage>
</organism>
<name>A0A3D9H4A4_9FLAO</name>
<dbReference type="Proteomes" id="UP000256980">
    <property type="component" value="Unassembled WGS sequence"/>
</dbReference>
<evidence type="ECO:0000256" key="1">
    <source>
        <dbReference type="SAM" id="SignalP"/>
    </source>
</evidence>